<evidence type="ECO:0000313" key="1">
    <source>
        <dbReference type="EMBL" id="OLQ00326.1"/>
    </source>
</evidence>
<proteinExistence type="predicted"/>
<accession>A0A1Q9DYS1</accession>
<comment type="caution">
    <text evidence="1">The sequence shown here is derived from an EMBL/GenBank/DDBJ whole genome shotgun (WGS) entry which is preliminary data.</text>
</comment>
<keyword evidence="2" id="KW-1185">Reference proteome</keyword>
<dbReference type="Proteomes" id="UP000186817">
    <property type="component" value="Unassembled WGS sequence"/>
</dbReference>
<dbReference type="AlphaFoldDB" id="A0A1Q9DYS1"/>
<dbReference type="EMBL" id="LSRX01000331">
    <property type="protein sequence ID" value="OLQ00326.1"/>
    <property type="molecule type" value="Genomic_DNA"/>
</dbReference>
<organism evidence="1 2">
    <name type="scientific">Symbiodinium microadriaticum</name>
    <name type="common">Dinoflagellate</name>
    <name type="synonym">Zooxanthella microadriatica</name>
    <dbReference type="NCBI Taxonomy" id="2951"/>
    <lineage>
        <taxon>Eukaryota</taxon>
        <taxon>Sar</taxon>
        <taxon>Alveolata</taxon>
        <taxon>Dinophyceae</taxon>
        <taxon>Suessiales</taxon>
        <taxon>Symbiodiniaceae</taxon>
        <taxon>Symbiodinium</taxon>
    </lineage>
</organism>
<gene>
    <name evidence="1" type="ORF">AK812_SmicGene16994</name>
</gene>
<protein>
    <submittedName>
        <fullName evidence="1">Uncharacterized protein</fullName>
    </submittedName>
</protein>
<name>A0A1Q9DYS1_SYMMI</name>
<dbReference type="OrthoDB" id="10616211at2759"/>
<evidence type="ECO:0000313" key="2">
    <source>
        <dbReference type="Proteomes" id="UP000186817"/>
    </source>
</evidence>
<sequence length="149" mass="16927">MTASARGLAEMLASEELNSQLEELNALALEGVEGWKDVPGFEVTGLRVAGSRILEGYLEGRRHLVTDATSSDVQIRASQEFWERLFSHWAQWRLELEEVIQRVGQEKFIRDYLPKTMTTKSWRSQDQILSLLPADMQNQIFASVAMLTA</sequence>
<reference evidence="1 2" key="1">
    <citation type="submission" date="2016-02" db="EMBL/GenBank/DDBJ databases">
        <title>Genome analysis of coral dinoflagellate symbionts highlights evolutionary adaptations to a symbiotic lifestyle.</title>
        <authorList>
            <person name="Aranda M."/>
            <person name="Li Y."/>
            <person name="Liew Y.J."/>
            <person name="Baumgarten S."/>
            <person name="Simakov O."/>
            <person name="Wilson M."/>
            <person name="Piel J."/>
            <person name="Ashoor H."/>
            <person name="Bougouffa S."/>
            <person name="Bajic V.B."/>
            <person name="Ryu T."/>
            <person name="Ravasi T."/>
            <person name="Bayer T."/>
            <person name="Micklem G."/>
            <person name="Kim H."/>
            <person name="Bhak J."/>
            <person name="Lajeunesse T.C."/>
            <person name="Voolstra C.R."/>
        </authorList>
    </citation>
    <scope>NUCLEOTIDE SEQUENCE [LARGE SCALE GENOMIC DNA]</scope>
    <source>
        <strain evidence="1 2">CCMP2467</strain>
    </source>
</reference>